<organism evidence="5 6">
    <name type="scientific">Erythroxylum novogranatense</name>
    <dbReference type="NCBI Taxonomy" id="1862640"/>
    <lineage>
        <taxon>Eukaryota</taxon>
        <taxon>Viridiplantae</taxon>
        <taxon>Streptophyta</taxon>
        <taxon>Embryophyta</taxon>
        <taxon>Tracheophyta</taxon>
        <taxon>Spermatophyta</taxon>
        <taxon>Magnoliopsida</taxon>
        <taxon>eudicotyledons</taxon>
        <taxon>Gunneridae</taxon>
        <taxon>Pentapetalae</taxon>
        <taxon>rosids</taxon>
        <taxon>fabids</taxon>
        <taxon>Malpighiales</taxon>
        <taxon>Erythroxylaceae</taxon>
        <taxon>Erythroxylum</taxon>
    </lineage>
</organism>
<comment type="similarity">
    <text evidence="1">Belongs to the remorin family.</text>
</comment>
<dbReference type="PANTHER" id="PTHR31471">
    <property type="entry name" value="OS02G0116800 PROTEIN"/>
    <property type="match status" value="1"/>
</dbReference>
<dbReference type="AlphaFoldDB" id="A0AAV8U5N3"/>
<evidence type="ECO:0000256" key="2">
    <source>
        <dbReference type="SAM" id="Coils"/>
    </source>
</evidence>
<dbReference type="Proteomes" id="UP001159364">
    <property type="component" value="Linkage Group LG01"/>
</dbReference>
<feature type="domain" description="Remorin C-terminal" evidence="4">
    <location>
        <begin position="302"/>
        <end position="389"/>
    </location>
</feature>
<keyword evidence="2" id="KW-0175">Coiled coil</keyword>
<feature type="region of interest" description="Disordered" evidence="3">
    <location>
        <begin position="1"/>
        <end position="24"/>
    </location>
</feature>
<feature type="coiled-coil region" evidence="2">
    <location>
        <begin position="320"/>
        <end position="369"/>
    </location>
</feature>
<evidence type="ECO:0000313" key="5">
    <source>
        <dbReference type="EMBL" id="KAJ8774568.1"/>
    </source>
</evidence>
<evidence type="ECO:0000256" key="1">
    <source>
        <dbReference type="ARBA" id="ARBA00005711"/>
    </source>
</evidence>
<dbReference type="PANTHER" id="PTHR31471:SF51">
    <property type="entry name" value="REMORIN FAMILY PROTEIN"/>
    <property type="match status" value="1"/>
</dbReference>
<sequence length="394" mass="44877">MEYLIKQTRGKYSGRGTPEESGSIWDRRIPIQKTVPFKEEKKRPQFWFRRQVSRQMSRNYDLDEIEKATAVAAAAYVIASLNESAIPAQKVSQGPDASLDQVKSKEEATKTSTSKRLSGAGSMRNQETPDNEAQDITVKIDGPVPSLKKTPTSTSKPALSTERIPTSSENDLKSRKVEPKKEVPTRRPEISVSKPDMPSKKPENAVPEPDLPSTSKPIGRTVEQTPTKPGKGDLNADAWEKAELAKVKKRYLFILMRVIELYQNCQNIRNSFYVVMKTWQVSRLNAMRYILLLLLFFTNEDNLRYEEVNAQILSWENRKRTKARQKLDRTESEIEGMKLKSLEKFSSRMEAVTQIAQAARATAAEKERKEALKVKEKANVIRKTGKFPRTCFCF</sequence>
<evidence type="ECO:0000313" key="6">
    <source>
        <dbReference type="Proteomes" id="UP001159364"/>
    </source>
</evidence>
<dbReference type="EMBL" id="JAIWQS010000001">
    <property type="protein sequence ID" value="KAJ8774568.1"/>
    <property type="molecule type" value="Genomic_DNA"/>
</dbReference>
<dbReference type="Pfam" id="PF03763">
    <property type="entry name" value="Remorin_C"/>
    <property type="match status" value="1"/>
</dbReference>
<reference evidence="5 6" key="1">
    <citation type="submission" date="2021-09" db="EMBL/GenBank/DDBJ databases">
        <title>Genomic insights and catalytic innovation underlie evolution of tropane alkaloids biosynthesis.</title>
        <authorList>
            <person name="Wang Y.-J."/>
            <person name="Tian T."/>
            <person name="Huang J.-P."/>
            <person name="Huang S.-X."/>
        </authorList>
    </citation>
    <scope>NUCLEOTIDE SEQUENCE [LARGE SCALE GENOMIC DNA]</scope>
    <source>
        <strain evidence="5">KIB-2018</strain>
        <tissue evidence="5">Leaf</tissue>
    </source>
</reference>
<feature type="region of interest" description="Disordered" evidence="3">
    <location>
        <begin position="85"/>
        <end position="234"/>
    </location>
</feature>
<dbReference type="InterPro" id="IPR005516">
    <property type="entry name" value="Remorin_C"/>
</dbReference>
<comment type="caution">
    <text evidence="5">The sequence shown here is derived from an EMBL/GenBank/DDBJ whole genome shotgun (WGS) entry which is preliminary data.</text>
</comment>
<evidence type="ECO:0000259" key="4">
    <source>
        <dbReference type="Pfam" id="PF03763"/>
    </source>
</evidence>
<keyword evidence="6" id="KW-1185">Reference proteome</keyword>
<feature type="compositionally biased region" description="Polar residues" evidence="3">
    <location>
        <begin position="149"/>
        <end position="169"/>
    </location>
</feature>
<protein>
    <recommendedName>
        <fullName evidence="4">Remorin C-terminal domain-containing protein</fullName>
    </recommendedName>
</protein>
<proteinExistence type="inferred from homology"/>
<gene>
    <name evidence="5" type="ORF">K2173_017014</name>
</gene>
<evidence type="ECO:0000256" key="3">
    <source>
        <dbReference type="SAM" id="MobiDB-lite"/>
    </source>
</evidence>
<feature type="compositionally biased region" description="Polar residues" evidence="3">
    <location>
        <begin position="212"/>
        <end position="227"/>
    </location>
</feature>
<feature type="compositionally biased region" description="Basic and acidic residues" evidence="3">
    <location>
        <begin position="170"/>
        <end position="189"/>
    </location>
</feature>
<name>A0AAV8U5N3_9ROSI</name>
<accession>A0AAV8U5N3</accession>